<dbReference type="Proteomes" id="UP000623608">
    <property type="component" value="Unassembled WGS sequence"/>
</dbReference>
<organism evidence="3 4">
    <name type="scientific">Paractinoplanes tereljensis</name>
    <dbReference type="NCBI Taxonomy" id="571912"/>
    <lineage>
        <taxon>Bacteria</taxon>
        <taxon>Bacillati</taxon>
        <taxon>Actinomycetota</taxon>
        <taxon>Actinomycetes</taxon>
        <taxon>Micromonosporales</taxon>
        <taxon>Micromonosporaceae</taxon>
        <taxon>Paractinoplanes</taxon>
    </lineage>
</organism>
<keyword evidence="1" id="KW-0472">Membrane</keyword>
<keyword evidence="1" id="KW-1133">Transmembrane helix</keyword>
<sequence length="207" mass="21722">MIRPLVVAAAGVLAALLPVAPADAHPMPHTVVTLDVHDRSVTASLQLPAEDFTLASGADPASPTAVRAYLLQHFHPQAMTGTPWRVEIGAVSLSDAEQTGTGPYRELLVSAELTPPPGGNVRHFRLGYDAVVHQVVTHTVLVSARDGGTSTEIGVIGIERQTMTVPDLTVDLGSSFDFRPFAGMAAVVAAGLVGAIGLRRRNTRAIR</sequence>
<dbReference type="EMBL" id="BOMY01000061">
    <property type="protein sequence ID" value="GIF26606.1"/>
    <property type="molecule type" value="Genomic_DNA"/>
</dbReference>
<evidence type="ECO:0000256" key="1">
    <source>
        <dbReference type="SAM" id="Phobius"/>
    </source>
</evidence>
<dbReference type="AlphaFoldDB" id="A0A919NZ49"/>
<evidence type="ECO:0008006" key="5">
    <source>
        <dbReference type="Google" id="ProtNLM"/>
    </source>
</evidence>
<keyword evidence="2" id="KW-0732">Signal</keyword>
<reference evidence="3" key="1">
    <citation type="submission" date="2021-01" db="EMBL/GenBank/DDBJ databases">
        <title>Whole genome shotgun sequence of Actinoplanes tereljensis NBRC 105297.</title>
        <authorList>
            <person name="Komaki H."/>
            <person name="Tamura T."/>
        </authorList>
    </citation>
    <scope>NUCLEOTIDE SEQUENCE</scope>
    <source>
        <strain evidence="3">NBRC 105297</strain>
    </source>
</reference>
<feature type="transmembrane region" description="Helical" evidence="1">
    <location>
        <begin position="181"/>
        <end position="198"/>
    </location>
</feature>
<comment type="caution">
    <text evidence="3">The sequence shown here is derived from an EMBL/GenBank/DDBJ whole genome shotgun (WGS) entry which is preliminary data.</text>
</comment>
<evidence type="ECO:0000313" key="3">
    <source>
        <dbReference type="EMBL" id="GIF26606.1"/>
    </source>
</evidence>
<proteinExistence type="predicted"/>
<name>A0A919NZ49_9ACTN</name>
<evidence type="ECO:0000313" key="4">
    <source>
        <dbReference type="Proteomes" id="UP000623608"/>
    </source>
</evidence>
<keyword evidence="1" id="KW-0812">Transmembrane</keyword>
<protein>
    <recommendedName>
        <fullName evidence="5">Gram-positive cocci surface proteins LPxTG domain-containing protein</fullName>
    </recommendedName>
</protein>
<accession>A0A919NZ49</accession>
<feature type="signal peptide" evidence="2">
    <location>
        <begin position="1"/>
        <end position="24"/>
    </location>
</feature>
<feature type="chain" id="PRO_5037295169" description="Gram-positive cocci surface proteins LPxTG domain-containing protein" evidence="2">
    <location>
        <begin position="25"/>
        <end position="207"/>
    </location>
</feature>
<dbReference type="RefSeq" id="WP_203814399.1">
    <property type="nucleotide sequence ID" value="NZ_BOMY01000061.1"/>
</dbReference>
<gene>
    <name evidence="3" type="ORF">Ate02nite_93360</name>
</gene>
<keyword evidence="4" id="KW-1185">Reference proteome</keyword>
<evidence type="ECO:0000256" key="2">
    <source>
        <dbReference type="SAM" id="SignalP"/>
    </source>
</evidence>